<evidence type="ECO:0000313" key="2">
    <source>
        <dbReference type="EMBL" id="CAI2374339.1"/>
    </source>
</evidence>
<gene>
    <name evidence="2" type="ORF">ECRASSUSDP1_LOCUS15691</name>
</gene>
<evidence type="ECO:0000313" key="3">
    <source>
        <dbReference type="Proteomes" id="UP001295684"/>
    </source>
</evidence>
<dbReference type="PANTHER" id="PTHR11246:SF20">
    <property type="entry name" value="TPR-CONTAINING PROTEIN DDB_G0280363"/>
    <property type="match status" value="1"/>
</dbReference>
<organism evidence="2 3">
    <name type="scientific">Euplotes crassus</name>
    <dbReference type="NCBI Taxonomy" id="5936"/>
    <lineage>
        <taxon>Eukaryota</taxon>
        <taxon>Sar</taxon>
        <taxon>Alveolata</taxon>
        <taxon>Ciliophora</taxon>
        <taxon>Intramacronucleata</taxon>
        <taxon>Spirotrichea</taxon>
        <taxon>Hypotrichia</taxon>
        <taxon>Euplotida</taxon>
        <taxon>Euplotidae</taxon>
        <taxon>Moneuplotes</taxon>
    </lineage>
</organism>
<dbReference type="Proteomes" id="UP001295684">
    <property type="component" value="Unassembled WGS sequence"/>
</dbReference>
<keyword evidence="3" id="KW-1185">Reference proteome</keyword>
<evidence type="ECO:0000256" key="1">
    <source>
        <dbReference type="ARBA" id="ARBA00022737"/>
    </source>
</evidence>
<sequence length="1006" mass="115363">MTPIPNKPMGFIHEKLTTEARSEGKEFSLFGNGKGNGQLTSNSNCFIPINKQASYPQNSVLKKVVQRDLFGAKTLSSNGCESPYASDCSSSDMNLSQSGTPIQPEKNLPLNGSQKHNSNWNGPEIRKYISNVTNHADRDSKIFLGYQYDHNLFSPFTEAESTPARESLKMIPPFSMQKKLSYTHCVKENRKDFSFVYDNASERRMHHDRNLLSNFNHQRDNSYGILSPIIIPPSPIKSEIGKKAKGAKKLFEDDDESREVEDIDTKWILDVICDEEVSPEKPMNFKKSVPSAKLNLKTAFSNSNFFKSSNGIGSKQVSVTTARKLNFDSVAKPISKSKISEKENSKQELVDKSEKENQNTKYLMNYINTVMPTPIESKKSIQMVSKRLKEDLIEDKNSPSMVQYKNFSQSVKEWEKLGISKMIKEVFSQISDLPKKVHWKVFLDLADYAKRENEFHKANTFFKVVTHLQPFAHQGWLDHAKMEEELGNIEKCRTLLKRGLKFIPLNEKLFLKTLKIEEKEGNNAEVRRLIGSLKNNKIEDTYKLLLEGILFEGRQGNIKTSQKCLKFLCKKFNRNGKVFQKTAEFEERIGNIEEAIQICEEGIDYNWNFGPLWFLLIKLASKVQKGYSFRFGNNIEDLVAEGVEYICSKSSDLISKLYLEAAQYQERKENISLARKYLSLATKASNKAHNWKIWIIGARIEARIGSQKSSKSLIEKALFEIPQKKESIGFIEYAKYYELIGRVDITQKILEKARKNFAGDWKVFFESVLTLLRNGLFDKAEVLVKESLKNHSINGRLWATLIQLKHAKVKNAEDSAKAYAVFLKATQKIPKSGEVWCEGGRLCMSPVSHKFDLDKAEKYLKYAIQHTPQYGDSFLELYKLYTLKGENSKIEDLKNSCIHSESKYGVLWFYFKHNINDSALDIWNKATRSISKELDELRLIYKGKMSGSLNSDPIEPEYWTGYTALNKFYKNGINSFKLESDGSTSPESISLEEKWRNIYGFEQIVK</sequence>
<dbReference type="SUPFAM" id="SSF81901">
    <property type="entry name" value="HCP-like"/>
    <property type="match status" value="1"/>
</dbReference>
<name>A0AAD1XKH0_EUPCR</name>
<dbReference type="EMBL" id="CAMPGE010015731">
    <property type="protein sequence ID" value="CAI2374339.1"/>
    <property type="molecule type" value="Genomic_DNA"/>
</dbReference>
<dbReference type="PANTHER" id="PTHR11246">
    <property type="entry name" value="PRE-MRNA SPLICING FACTOR"/>
    <property type="match status" value="1"/>
</dbReference>
<dbReference type="SMART" id="SM00386">
    <property type="entry name" value="HAT"/>
    <property type="match status" value="4"/>
</dbReference>
<reference evidence="2" key="1">
    <citation type="submission" date="2023-07" db="EMBL/GenBank/DDBJ databases">
        <authorList>
            <consortium name="AG Swart"/>
            <person name="Singh M."/>
            <person name="Singh A."/>
            <person name="Seah K."/>
            <person name="Emmerich C."/>
        </authorList>
    </citation>
    <scope>NUCLEOTIDE SEQUENCE</scope>
    <source>
        <strain evidence="2">DP1</strain>
    </source>
</reference>
<keyword evidence="1" id="KW-0677">Repeat</keyword>
<accession>A0AAD1XKH0</accession>
<protein>
    <submittedName>
        <fullName evidence="2">Uncharacterized protein</fullName>
    </submittedName>
</protein>
<comment type="caution">
    <text evidence="2">The sequence shown here is derived from an EMBL/GenBank/DDBJ whole genome shotgun (WGS) entry which is preliminary data.</text>
</comment>
<dbReference type="InterPro" id="IPR003107">
    <property type="entry name" value="HAT"/>
</dbReference>
<dbReference type="Gene3D" id="1.25.40.10">
    <property type="entry name" value="Tetratricopeptide repeat domain"/>
    <property type="match status" value="3"/>
</dbReference>
<dbReference type="InterPro" id="IPR045075">
    <property type="entry name" value="Syf1-like"/>
</dbReference>
<dbReference type="InterPro" id="IPR011990">
    <property type="entry name" value="TPR-like_helical_dom_sf"/>
</dbReference>
<dbReference type="AlphaFoldDB" id="A0AAD1XKH0"/>
<dbReference type="GO" id="GO:0000398">
    <property type="term" value="P:mRNA splicing, via spliceosome"/>
    <property type="evidence" value="ECO:0007669"/>
    <property type="project" value="InterPro"/>
</dbReference>
<dbReference type="SUPFAM" id="SSF48452">
    <property type="entry name" value="TPR-like"/>
    <property type="match status" value="2"/>
</dbReference>
<proteinExistence type="predicted"/>